<organism evidence="1 2">
    <name type="scientific">Desulfofundulus thermobenzoicus</name>
    <dbReference type="NCBI Taxonomy" id="29376"/>
    <lineage>
        <taxon>Bacteria</taxon>
        <taxon>Bacillati</taxon>
        <taxon>Bacillota</taxon>
        <taxon>Clostridia</taxon>
        <taxon>Eubacteriales</taxon>
        <taxon>Peptococcaceae</taxon>
        <taxon>Desulfofundulus</taxon>
    </lineage>
</organism>
<proteinExistence type="predicted"/>
<dbReference type="SUPFAM" id="SSF140500">
    <property type="entry name" value="BAS1536-like"/>
    <property type="match status" value="1"/>
</dbReference>
<dbReference type="AlphaFoldDB" id="A0A6N7ISE5"/>
<dbReference type="Proteomes" id="UP000441717">
    <property type="component" value="Unassembled WGS sequence"/>
</dbReference>
<comment type="caution">
    <text evidence="1">The sequence shown here is derived from an EMBL/GenBank/DDBJ whole genome shotgun (WGS) entry which is preliminary data.</text>
</comment>
<evidence type="ECO:0000313" key="2">
    <source>
        <dbReference type="Proteomes" id="UP000441717"/>
    </source>
</evidence>
<protein>
    <submittedName>
        <fullName evidence="1">Spo0E family sporulation regulatory protein-aspartic acid phosphatase</fullName>
    </submittedName>
</protein>
<dbReference type="Pfam" id="PF09388">
    <property type="entry name" value="SpoOE-like"/>
    <property type="match status" value="1"/>
</dbReference>
<dbReference type="InterPro" id="IPR018540">
    <property type="entry name" value="Spo0E-like"/>
</dbReference>
<keyword evidence="2" id="KW-1185">Reference proteome</keyword>
<dbReference type="GO" id="GO:0043937">
    <property type="term" value="P:regulation of sporulation"/>
    <property type="evidence" value="ECO:0007669"/>
    <property type="project" value="InterPro"/>
</dbReference>
<sequence length="67" mass="7908">MSMDRIRLLLRIERLRKRLNETNPEDRDELQAISRRLDRLIVQFLRGPGGVTCRANLCGYSMENYGK</sequence>
<gene>
    <name evidence="1" type="ORF">GFC01_12130</name>
</gene>
<name>A0A6N7ISE5_9FIRM</name>
<dbReference type="InterPro" id="IPR037208">
    <property type="entry name" value="Spo0E-like_sf"/>
</dbReference>
<accession>A0A6N7ISE5</accession>
<reference evidence="1 2" key="1">
    <citation type="submission" date="2019-10" db="EMBL/GenBank/DDBJ databases">
        <title>Comparative genomics of sulfur disproportionating microorganisms.</title>
        <authorList>
            <person name="Ward L.M."/>
            <person name="Bertran E."/>
            <person name="Johnston D."/>
        </authorList>
    </citation>
    <scope>NUCLEOTIDE SEQUENCE [LARGE SCALE GENOMIC DNA]</scope>
    <source>
        <strain evidence="1 2">DSM 14055</strain>
    </source>
</reference>
<evidence type="ECO:0000313" key="1">
    <source>
        <dbReference type="EMBL" id="MQL52994.1"/>
    </source>
</evidence>
<dbReference type="EMBL" id="WHYR01000034">
    <property type="protein sequence ID" value="MQL52994.1"/>
    <property type="molecule type" value="Genomic_DNA"/>
</dbReference>